<keyword evidence="4" id="KW-1185">Reference proteome</keyword>
<feature type="binding site" evidence="2">
    <location>
        <begin position="28"/>
        <end position="29"/>
    </location>
    <ligand>
        <name>substrate</name>
    </ligand>
</feature>
<dbReference type="InterPro" id="IPR029033">
    <property type="entry name" value="His_PPase_superfam"/>
</dbReference>
<dbReference type="Gene3D" id="3.40.50.1240">
    <property type="entry name" value="Phosphoglycerate mutase-like"/>
    <property type="match status" value="1"/>
</dbReference>
<dbReference type="CDD" id="cd07067">
    <property type="entry name" value="HP_PGM_like"/>
    <property type="match status" value="1"/>
</dbReference>
<dbReference type="Pfam" id="PF00300">
    <property type="entry name" value="His_Phos_1"/>
    <property type="match status" value="1"/>
</dbReference>
<protein>
    <submittedName>
        <fullName evidence="3">Phosphoglycerate mutase-like protein</fullName>
    </submittedName>
</protein>
<feature type="binding site" evidence="2">
    <location>
        <position position="72"/>
    </location>
    <ligand>
        <name>substrate</name>
    </ligand>
</feature>
<feature type="non-terminal residue" evidence="3">
    <location>
        <position position="166"/>
    </location>
</feature>
<dbReference type="GO" id="GO:0050278">
    <property type="term" value="F:sedoheptulose-bisphosphatase activity"/>
    <property type="evidence" value="ECO:0007669"/>
    <property type="project" value="TreeGrafter"/>
</dbReference>
<dbReference type="STRING" id="1448308.A0A2T2MZJ5"/>
<dbReference type="AlphaFoldDB" id="A0A2T2MZJ5"/>
<feature type="active site" description="Proton donor/acceptor" evidence="1">
    <location>
        <position position="99"/>
    </location>
</feature>
<dbReference type="SMART" id="SM00855">
    <property type="entry name" value="PGAM"/>
    <property type="match status" value="1"/>
</dbReference>
<dbReference type="PIRSF" id="PIRSF000709">
    <property type="entry name" value="6PFK_2-Ptase"/>
    <property type="match status" value="1"/>
</dbReference>
<evidence type="ECO:0000256" key="2">
    <source>
        <dbReference type="PIRSR" id="PIRSR613078-2"/>
    </source>
</evidence>
<proteinExistence type="predicted"/>
<accession>A0A2T2MZJ5</accession>
<dbReference type="SUPFAM" id="SSF53254">
    <property type="entry name" value="Phosphoglycerate mutase-like"/>
    <property type="match status" value="1"/>
</dbReference>
<dbReference type="PANTHER" id="PTHR48100">
    <property type="entry name" value="BROAD-SPECIFICITY PHOSPHATASE YOR283W-RELATED"/>
    <property type="match status" value="1"/>
</dbReference>
<organism evidence="3 4">
    <name type="scientific">Corynespora cassiicola Philippines</name>
    <dbReference type="NCBI Taxonomy" id="1448308"/>
    <lineage>
        <taxon>Eukaryota</taxon>
        <taxon>Fungi</taxon>
        <taxon>Dikarya</taxon>
        <taxon>Ascomycota</taxon>
        <taxon>Pezizomycotina</taxon>
        <taxon>Dothideomycetes</taxon>
        <taxon>Pleosporomycetidae</taxon>
        <taxon>Pleosporales</taxon>
        <taxon>Corynesporascaceae</taxon>
        <taxon>Corynespora</taxon>
    </lineage>
</organism>
<dbReference type="GO" id="GO:0046390">
    <property type="term" value="P:ribose phosphate biosynthetic process"/>
    <property type="evidence" value="ECO:0007669"/>
    <property type="project" value="TreeGrafter"/>
</dbReference>
<dbReference type="OrthoDB" id="4818801at2759"/>
<evidence type="ECO:0000313" key="4">
    <source>
        <dbReference type="Proteomes" id="UP000240883"/>
    </source>
</evidence>
<name>A0A2T2MZJ5_CORCC</name>
<dbReference type="InterPro" id="IPR013078">
    <property type="entry name" value="His_Pase_superF_clade-1"/>
</dbReference>
<dbReference type="EMBL" id="KZ678239">
    <property type="protein sequence ID" value="PSN58627.1"/>
    <property type="molecule type" value="Genomic_DNA"/>
</dbReference>
<evidence type="ECO:0000256" key="1">
    <source>
        <dbReference type="PIRSR" id="PIRSR613078-1"/>
    </source>
</evidence>
<feature type="active site" description="Tele-phosphohistidine intermediate" evidence="1">
    <location>
        <position position="16"/>
    </location>
</feature>
<dbReference type="InterPro" id="IPR050275">
    <property type="entry name" value="PGM_Phosphatase"/>
</dbReference>
<dbReference type="Proteomes" id="UP000240883">
    <property type="component" value="Unassembled WGS sequence"/>
</dbReference>
<feature type="binding site" evidence="2">
    <location>
        <begin position="99"/>
        <end position="102"/>
    </location>
    <ligand>
        <name>substrate</name>
    </ligand>
</feature>
<reference evidence="3 4" key="1">
    <citation type="journal article" date="2018" name="Front. Microbiol.">
        <title>Genome-Wide Analysis of Corynespora cassiicola Leaf Fall Disease Putative Effectors.</title>
        <authorList>
            <person name="Lopez D."/>
            <person name="Ribeiro S."/>
            <person name="Label P."/>
            <person name="Fumanal B."/>
            <person name="Venisse J.S."/>
            <person name="Kohler A."/>
            <person name="de Oliveira R.R."/>
            <person name="Labutti K."/>
            <person name="Lipzen A."/>
            <person name="Lail K."/>
            <person name="Bauer D."/>
            <person name="Ohm R.A."/>
            <person name="Barry K.W."/>
            <person name="Spatafora J."/>
            <person name="Grigoriev I.V."/>
            <person name="Martin F.M."/>
            <person name="Pujade-Renaud V."/>
        </authorList>
    </citation>
    <scope>NUCLEOTIDE SEQUENCE [LARGE SCALE GENOMIC DNA]</scope>
    <source>
        <strain evidence="3 4">Philippines</strain>
    </source>
</reference>
<evidence type="ECO:0000313" key="3">
    <source>
        <dbReference type="EMBL" id="PSN58627.1"/>
    </source>
</evidence>
<gene>
    <name evidence="3" type="ORF">BS50DRAFT_641607</name>
</gene>
<dbReference type="PANTHER" id="PTHR48100:SF15">
    <property type="entry name" value="SEDOHEPTULOSE 1,7-BISPHOSPHATASE"/>
    <property type="match status" value="1"/>
</dbReference>
<sequence>MSSQNTQPPRIWIVRHGDTEWAKEGRFTGHTEIELNEEGITQLSWTRKDWVGTNKLLDPTRLAKVYVSPRKRTRQTCEILLQGFSSTKEITEYTEDITEWDYGDYEGLTEPEIRKKCPKEWNIWSDGCPGGESPQQVTDRLDKFIKRIKEHQKERMNKDEDSDILL</sequence>